<protein>
    <submittedName>
        <fullName evidence="1">Uncharacterized protein</fullName>
    </submittedName>
</protein>
<sequence>MRHLSTDFTFDTTSYPGCRIWEAPETKTIYIHFEDGDGYPRVNFFLHDEQALVNFKNEINWAFDSFMRGKKCTLIQNG</sequence>
<dbReference type="EMBL" id="MT142997">
    <property type="protein sequence ID" value="QJA91572.1"/>
    <property type="molecule type" value="Genomic_DNA"/>
</dbReference>
<proteinExistence type="predicted"/>
<reference evidence="1" key="1">
    <citation type="submission" date="2020-03" db="EMBL/GenBank/DDBJ databases">
        <title>The deep terrestrial virosphere.</title>
        <authorList>
            <person name="Holmfeldt K."/>
            <person name="Nilsson E."/>
            <person name="Simone D."/>
            <person name="Lopez-Fernandez M."/>
            <person name="Wu X."/>
            <person name="de Brujin I."/>
            <person name="Lundin D."/>
            <person name="Andersson A."/>
            <person name="Bertilsson S."/>
            <person name="Dopson M."/>
        </authorList>
    </citation>
    <scope>NUCLEOTIDE SEQUENCE</scope>
    <source>
        <strain evidence="1">MM415B03321</strain>
    </source>
</reference>
<name>A0A6M3LD92_9ZZZZ</name>
<dbReference type="AlphaFoldDB" id="A0A6M3LD92"/>
<organism evidence="1">
    <name type="scientific">viral metagenome</name>
    <dbReference type="NCBI Taxonomy" id="1070528"/>
    <lineage>
        <taxon>unclassified sequences</taxon>
        <taxon>metagenomes</taxon>
        <taxon>organismal metagenomes</taxon>
    </lineage>
</organism>
<evidence type="ECO:0000313" key="1">
    <source>
        <dbReference type="EMBL" id="QJA91572.1"/>
    </source>
</evidence>
<gene>
    <name evidence="1" type="ORF">MM415B03321_0006</name>
</gene>
<accession>A0A6M3LD92</accession>